<evidence type="ECO:0000256" key="5">
    <source>
        <dbReference type="SAM" id="Phobius"/>
    </source>
</evidence>
<dbReference type="EMBL" id="NHTK01001383">
    <property type="protein sequence ID" value="PPQ98430.1"/>
    <property type="molecule type" value="Genomic_DNA"/>
</dbReference>
<dbReference type="OrthoDB" id="10062876at2759"/>
<evidence type="ECO:0000256" key="1">
    <source>
        <dbReference type="ARBA" id="ARBA00004141"/>
    </source>
</evidence>
<evidence type="ECO:0000256" key="2">
    <source>
        <dbReference type="ARBA" id="ARBA00022692"/>
    </source>
</evidence>
<feature type="transmembrane region" description="Helical" evidence="5">
    <location>
        <begin position="235"/>
        <end position="256"/>
    </location>
</feature>
<dbReference type="InterPro" id="IPR004841">
    <property type="entry name" value="AA-permease/SLC12A_dom"/>
</dbReference>
<feature type="transmembrane region" description="Helical" evidence="5">
    <location>
        <begin position="422"/>
        <end position="441"/>
    </location>
</feature>
<name>A0A409Y5Z6_9AGAR</name>
<feature type="transmembrane region" description="Helical" evidence="5">
    <location>
        <begin position="25"/>
        <end position="43"/>
    </location>
</feature>
<feature type="transmembrane region" description="Helical" evidence="5">
    <location>
        <begin position="49"/>
        <end position="71"/>
    </location>
</feature>
<evidence type="ECO:0000313" key="8">
    <source>
        <dbReference type="Proteomes" id="UP000284842"/>
    </source>
</evidence>
<evidence type="ECO:0000313" key="7">
    <source>
        <dbReference type="EMBL" id="PPQ98430.1"/>
    </source>
</evidence>
<feature type="transmembrane region" description="Helical" evidence="5">
    <location>
        <begin position="187"/>
        <end position="206"/>
    </location>
</feature>
<dbReference type="Proteomes" id="UP000284842">
    <property type="component" value="Unassembled WGS sequence"/>
</dbReference>
<accession>A0A409Y5Z6</accession>
<feature type="transmembrane region" description="Helical" evidence="5">
    <location>
        <begin position="397"/>
        <end position="416"/>
    </location>
</feature>
<dbReference type="PIRSF" id="PIRSF006060">
    <property type="entry name" value="AA_transporter"/>
    <property type="match status" value="1"/>
</dbReference>
<keyword evidence="2 5" id="KW-0812">Transmembrane</keyword>
<dbReference type="STRING" id="181874.A0A409Y5Z6"/>
<keyword evidence="4 5" id="KW-0472">Membrane</keyword>
<evidence type="ECO:0000259" key="6">
    <source>
        <dbReference type="Pfam" id="PF00324"/>
    </source>
</evidence>
<dbReference type="GO" id="GO:0015171">
    <property type="term" value="F:amino acid transmembrane transporter activity"/>
    <property type="evidence" value="ECO:0007669"/>
    <property type="project" value="TreeGrafter"/>
</dbReference>
<feature type="transmembrane region" description="Helical" evidence="5">
    <location>
        <begin position="371"/>
        <end position="390"/>
    </location>
</feature>
<dbReference type="PANTHER" id="PTHR43341:SF18">
    <property type="entry name" value="AMINO ACID PERMEASE_ SLC12A DOMAIN-CONTAINING PROTEIN"/>
    <property type="match status" value="1"/>
</dbReference>
<keyword evidence="3 5" id="KW-1133">Transmembrane helix</keyword>
<dbReference type="Pfam" id="PF00324">
    <property type="entry name" value="AA_permease"/>
    <property type="match status" value="1"/>
</dbReference>
<comment type="caution">
    <text evidence="7">The sequence shown here is derived from an EMBL/GenBank/DDBJ whole genome shotgun (WGS) entry which is preliminary data.</text>
</comment>
<keyword evidence="8" id="KW-1185">Reference proteome</keyword>
<feature type="transmembrane region" description="Helical" evidence="5">
    <location>
        <begin position="154"/>
        <end position="175"/>
    </location>
</feature>
<protein>
    <recommendedName>
        <fullName evidence="6">Amino acid permease/ SLC12A domain-containing protein</fullName>
    </recommendedName>
</protein>
<dbReference type="InParanoid" id="A0A409Y5Z6"/>
<dbReference type="Gene3D" id="1.20.1740.10">
    <property type="entry name" value="Amino acid/polyamine transporter I"/>
    <property type="match status" value="1"/>
</dbReference>
<proteinExistence type="predicted"/>
<dbReference type="GO" id="GO:0016020">
    <property type="term" value="C:membrane"/>
    <property type="evidence" value="ECO:0007669"/>
    <property type="project" value="UniProtKB-SubCell"/>
</dbReference>
<comment type="subcellular location">
    <subcellularLocation>
        <location evidence="1">Membrane</location>
        <topology evidence="1">Multi-pass membrane protein</topology>
    </subcellularLocation>
</comment>
<feature type="transmembrane region" description="Helical" evidence="5">
    <location>
        <begin position="125"/>
        <end position="148"/>
    </location>
</feature>
<feature type="domain" description="Amino acid permease/ SLC12A" evidence="6">
    <location>
        <begin position="29"/>
        <end position="444"/>
    </location>
</feature>
<dbReference type="InterPro" id="IPR050524">
    <property type="entry name" value="APC_YAT"/>
</dbReference>
<gene>
    <name evidence="7" type="ORF">CVT24_004109</name>
</gene>
<sequence length="487" mass="53820">MITICLWSQTRLKEMEAPDGHSRRASIISMIALAGMIGTGLFLSTGRALAQSGPLGCVLAFAVMGTITASIGKHYRLTLIFPQIDLLLALISAEMSAFKPAAGGFVRHATLWFDKSMGIAIGWNFWYAMAITMPTEITAATVLLGYWFPNINQAIPITVFLVIIAIINFSPVQIYGEFEFYFAICKITLIIWFIIVGVLCDVGVVGQDRIGFRYWNDPFPLFNEHIIKGLPGKLLGFWATMLFAAFAFGNVQVVAIAGAETKNPRRAIPAALKQTFWRILVFYVASVFVISLLVPANDEHLRLGTDTVAHSPFVIAFDRLGSKASAFNAVVITSAFSSGNSCTFLASRTLHGMALDGHAPQMFLRLNRYQVPYVSVGVTAAWGLVAYSCLNKGAFQYYGLLMIVLILSFCGLEAFIPTFKPAIFISSYFNSLAFPLLYFALKRWNGDSLVTIDQESIEEELATIEKDRWKENTQEGATYDRILNSIF</sequence>
<organism evidence="7 8">
    <name type="scientific">Panaeolus cyanescens</name>
    <dbReference type="NCBI Taxonomy" id="181874"/>
    <lineage>
        <taxon>Eukaryota</taxon>
        <taxon>Fungi</taxon>
        <taxon>Dikarya</taxon>
        <taxon>Basidiomycota</taxon>
        <taxon>Agaricomycotina</taxon>
        <taxon>Agaricomycetes</taxon>
        <taxon>Agaricomycetidae</taxon>
        <taxon>Agaricales</taxon>
        <taxon>Agaricineae</taxon>
        <taxon>Galeropsidaceae</taxon>
        <taxon>Panaeolus</taxon>
    </lineage>
</organism>
<dbReference type="PANTHER" id="PTHR43341">
    <property type="entry name" value="AMINO ACID PERMEASE"/>
    <property type="match status" value="1"/>
</dbReference>
<feature type="transmembrane region" description="Helical" evidence="5">
    <location>
        <begin position="276"/>
        <end position="294"/>
    </location>
</feature>
<evidence type="ECO:0000256" key="3">
    <source>
        <dbReference type="ARBA" id="ARBA00022989"/>
    </source>
</evidence>
<evidence type="ECO:0000256" key="4">
    <source>
        <dbReference type="ARBA" id="ARBA00023136"/>
    </source>
</evidence>
<reference evidence="7 8" key="1">
    <citation type="journal article" date="2018" name="Evol. Lett.">
        <title>Horizontal gene cluster transfer increased hallucinogenic mushroom diversity.</title>
        <authorList>
            <person name="Reynolds H.T."/>
            <person name="Vijayakumar V."/>
            <person name="Gluck-Thaler E."/>
            <person name="Korotkin H.B."/>
            <person name="Matheny P.B."/>
            <person name="Slot J.C."/>
        </authorList>
    </citation>
    <scope>NUCLEOTIDE SEQUENCE [LARGE SCALE GENOMIC DNA]</scope>
    <source>
        <strain evidence="7 8">2629</strain>
    </source>
</reference>
<dbReference type="AlphaFoldDB" id="A0A409Y5Z6"/>